<reference evidence="13 14" key="1">
    <citation type="submission" date="2017-05" db="EMBL/GenBank/DDBJ databases">
        <title>Draft genome sequence of Elsinoe australis.</title>
        <authorList>
            <person name="Cheng Q."/>
        </authorList>
    </citation>
    <scope>NUCLEOTIDE SEQUENCE [LARGE SCALE GENOMIC DNA]</scope>
    <source>
        <strain evidence="13 14">NL1</strain>
    </source>
</reference>
<dbReference type="GO" id="GO:0016787">
    <property type="term" value="F:hydrolase activity"/>
    <property type="evidence" value="ECO:0007669"/>
    <property type="project" value="UniProtKB-KW"/>
</dbReference>
<dbReference type="PANTHER" id="PTHR10887:SF495">
    <property type="entry name" value="HELICASE SENATAXIN ISOFORM X1-RELATED"/>
    <property type="match status" value="1"/>
</dbReference>
<dbReference type="OrthoDB" id="6513042at2759"/>
<evidence type="ECO:0000259" key="11">
    <source>
        <dbReference type="Pfam" id="PF13087"/>
    </source>
</evidence>
<dbReference type="GO" id="GO:0005524">
    <property type="term" value="F:ATP binding"/>
    <property type="evidence" value="ECO:0007669"/>
    <property type="project" value="UniProtKB-KW"/>
</dbReference>
<proteinExistence type="inferred from homology"/>
<evidence type="ECO:0000259" key="9">
    <source>
        <dbReference type="Pfam" id="PF12726"/>
    </source>
</evidence>
<protein>
    <recommendedName>
        <fullName evidence="15">SEN1 N terminal-domain-containing protein</fullName>
    </recommendedName>
</protein>
<gene>
    <name evidence="13" type="ORF">B9Z65_7370</name>
</gene>
<keyword evidence="4" id="KW-0378">Hydrolase</keyword>
<keyword evidence="5" id="KW-0347">Helicase</keyword>
<feature type="compositionally biased region" description="Basic and acidic residues" evidence="8">
    <location>
        <begin position="1880"/>
        <end position="1929"/>
    </location>
</feature>
<dbReference type="InterPro" id="IPR047187">
    <property type="entry name" value="SF1_C_Upf1"/>
</dbReference>
<evidence type="ECO:0000256" key="2">
    <source>
        <dbReference type="ARBA" id="ARBA00007913"/>
    </source>
</evidence>
<feature type="compositionally biased region" description="Polar residues" evidence="8">
    <location>
        <begin position="1851"/>
        <end position="1871"/>
    </location>
</feature>
<evidence type="ECO:0000256" key="7">
    <source>
        <dbReference type="ARBA" id="ARBA00023242"/>
    </source>
</evidence>
<dbReference type="Pfam" id="PF13087">
    <property type="entry name" value="AAA_12"/>
    <property type="match status" value="1"/>
</dbReference>
<dbReference type="InterPro" id="IPR027417">
    <property type="entry name" value="P-loop_NTPase"/>
</dbReference>
<keyword evidence="3" id="KW-0547">Nucleotide-binding</keyword>
<feature type="compositionally biased region" description="Gly residues" evidence="8">
    <location>
        <begin position="991"/>
        <end position="1002"/>
    </location>
</feature>
<accession>A0A2P7YBZ6</accession>
<feature type="domain" description="Helicase SEN1 beta-barrel" evidence="12">
    <location>
        <begin position="1149"/>
        <end position="1249"/>
    </location>
</feature>
<dbReference type="SUPFAM" id="SSF52540">
    <property type="entry name" value="P-loop containing nucleoside triphosphate hydrolases"/>
    <property type="match status" value="1"/>
</dbReference>
<evidence type="ECO:0000256" key="4">
    <source>
        <dbReference type="ARBA" id="ARBA00022801"/>
    </source>
</evidence>
<dbReference type="GO" id="GO:0004386">
    <property type="term" value="F:helicase activity"/>
    <property type="evidence" value="ECO:0007669"/>
    <property type="project" value="UniProtKB-KW"/>
</dbReference>
<evidence type="ECO:0000256" key="1">
    <source>
        <dbReference type="ARBA" id="ARBA00004123"/>
    </source>
</evidence>
<evidence type="ECO:0000313" key="13">
    <source>
        <dbReference type="EMBL" id="PSK33483.1"/>
    </source>
</evidence>
<evidence type="ECO:0000256" key="8">
    <source>
        <dbReference type="SAM" id="MobiDB-lite"/>
    </source>
</evidence>
<dbReference type="InterPro" id="IPR024481">
    <property type="entry name" value="Helicase_Sen1_N"/>
</dbReference>
<dbReference type="Gene3D" id="3.40.50.300">
    <property type="entry name" value="P-loop containing nucleotide triphosphate hydrolases"/>
    <property type="match status" value="2"/>
</dbReference>
<evidence type="ECO:0000259" key="12">
    <source>
        <dbReference type="Pfam" id="PF23576"/>
    </source>
</evidence>
<evidence type="ECO:0000259" key="10">
    <source>
        <dbReference type="Pfam" id="PF13086"/>
    </source>
</evidence>
<dbReference type="GO" id="GO:0005694">
    <property type="term" value="C:chromosome"/>
    <property type="evidence" value="ECO:0007669"/>
    <property type="project" value="UniProtKB-ARBA"/>
</dbReference>
<dbReference type="Pfam" id="PF13086">
    <property type="entry name" value="AAA_11"/>
    <property type="match status" value="1"/>
</dbReference>
<feature type="region of interest" description="Disordered" evidence="8">
    <location>
        <begin position="1458"/>
        <end position="1508"/>
    </location>
</feature>
<evidence type="ECO:0000256" key="3">
    <source>
        <dbReference type="ARBA" id="ARBA00022741"/>
    </source>
</evidence>
<keyword evidence="7" id="KW-0539">Nucleus</keyword>
<evidence type="ECO:0000256" key="5">
    <source>
        <dbReference type="ARBA" id="ARBA00022806"/>
    </source>
</evidence>
<dbReference type="InterPro" id="IPR041677">
    <property type="entry name" value="DNA2/NAM7_AAA_11"/>
</dbReference>
<dbReference type="Pfam" id="PF12726">
    <property type="entry name" value="SEN1_N"/>
    <property type="match status" value="1"/>
</dbReference>
<evidence type="ECO:0008006" key="15">
    <source>
        <dbReference type="Google" id="ProtNLM"/>
    </source>
</evidence>
<dbReference type="InterPro" id="IPR056474">
    <property type="entry name" value="SEN1_barrel"/>
</dbReference>
<dbReference type="GO" id="GO:0006369">
    <property type="term" value="P:termination of RNA polymerase II transcription"/>
    <property type="evidence" value="ECO:0007669"/>
    <property type="project" value="TreeGrafter"/>
</dbReference>
<comment type="caution">
    <text evidence="13">The sequence shown here is derived from an EMBL/GenBank/DDBJ whole genome shotgun (WGS) entry which is preliminary data.</text>
</comment>
<feature type="domain" description="DNA2/NAM7 helicase helicase" evidence="10">
    <location>
        <begin position="1299"/>
        <end position="1588"/>
    </location>
</feature>
<dbReference type="GO" id="GO:0001147">
    <property type="term" value="F:transcription termination site sequence-specific DNA binding"/>
    <property type="evidence" value="ECO:0007669"/>
    <property type="project" value="TreeGrafter"/>
</dbReference>
<keyword evidence="6" id="KW-0067">ATP-binding</keyword>
<dbReference type="STRING" id="40998.A0A2P7YBZ6"/>
<organism evidence="13 14">
    <name type="scientific">Elsinoe australis</name>
    <dbReference type="NCBI Taxonomy" id="40998"/>
    <lineage>
        <taxon>Eukaryota</taxon>
        <taxon>Fungi</taxon>
        <taxon>Dikarya</taxon>
        <taxon>Ascomycota</taxon>
        <taxon>Pezizomycotina</taxon>
        <taxon>Dothideomycetes</taxon>
        <taxon>Dothideomycetidae</taxon>
        <taxon>Myriangiales</taxon>
        <taxon>Elsinoaceae</taxon>
        <taxon>Elsinoe</taxon>
    </lineage>
</organism>
<evidence type="ECO:0000256" key="6">
    <source>
        <dbReference type="ARBA" id="ARBA00022840"/>
    </source>
</evidence>
<dbReference type="Pfam" id="PF23576">
    <property type="entry name" value="SEN1_barrel"/>
    <property type="match status" value="1"/>
</dbReference>
<dbReference type="Proteomes" id="UP000243723">
    <property type="component" value="Unassembled WGS sequence"/>
</dbReference>
<dbReference type="CDD" id="cd18042">
    <property type="entry name" value="DEXXQc_SETX"/>
    <property type="match status" value="1"/>
</dbReference>
<feature type="compositionally biased region" description="Basic and acidic residues" evidence="8">
    <location>
        <begin position="1458"/>
        <end position="1482"/>
    </location>
</feature>
<comment type="subcellular location">
    <subcellularLocation>
        <location evidence="1">Nucleus</location>
    </subcellularLocation>
</comment>
<feature type="domain" description="Helicase Sen1 N-terminal" evidence="9">
    <location>
        <begin position="90"/>
        <end position="798"/>
    </location>
</feature>
<dbReference type="PANTHER" id="PTHR10887">
    <property type="entry name" value="DNA2/NAM7 HELICASE FAMILY"/>
    <property type="match status" value="1"/>
</dbReference>
<feature type="region of interest" description="Disordered" evidence="8">
    <location>
        <begin position="1831"/>
        <end position="2017"/>
    </location>
</feature>
<dbReference type="InterPro" id="IPR041679">
    <property type="entry name" value="DNA2/NAM7-like_C"/>
</dbReference>
<sequence>MAEIIGKIQDLTSLPSAVHWFCPREKPEEDNDNFFDEDVVELEDETTQHKEERKRRVEKAHERRNDFIQSVQILAFDGEDARPYQDLLRDGLSTQLTRCTICIREFHKGRSHLEQVLQSQYEADQVQQFMERFDEMNIDRIKQGLEVAKNDMLDLPPNDRKITKLSNQALYALLETMHCMPFLTNEELLAEHFDQAFRLVQTRKKITLPGYSPALTMFLYSSNELRLDFARRCWDKIDHDLLGSEFDWTVKDQLSLAMKRVQITALEKEFMPTFWQGVRTIINRLNRDVIAHHLRAMDTDICKLALDHLQVDSPCFDDLLQSMQMLLDKAPAVVWDALGAISPQTVVEQIFNSPNLRRIMQETSSGDVTVLSTNLSWVTPIVRSLRPSNLPNACRALLHQTWTKYQEPSFPQPGRRICRLRGLQVLATSFTMIQDAGFAAGPAIATLLDVLKPHLPSVIDNIERLSSSDNAIFVESLSLIQQSIAADVMLLAVDRDAAKRGRPMALESDEASTTLWRTTLRAVEGRSYELASAMIQGCHKLLVLEALPNKEASASKEARGWTQRLSEKYDFLAELFDRMQDFPDAALDIILDNAAGAEGLISLLFAGDRSTQQSAAAMIKVVTSEDSRGDAIRSLLKRSFLPTLQGLSEVLRTIAGSQVFGPAQMTIRVGKDFIQALSDTQDGLLRSRALSTGDIRVTEKVWQTFWIEIKTIFDSTEQWALMGHDKEHMMDFCRDAMDFANQTFDVYSTISGALHESAKEGDSRLETDKRLLEAPAETAGSIVKWFRLRDEYLIAKAVDLACKIMGRLRDVEVELPSAALTFIEQILNDAIKNKVPANLKAKLRSSLDIHIEEVAQPEIKKAHKQGSIAAWASSGSSTPVSGGMADRQKKGAIDLAAWKDAADKRKDIKTEDDKELEKIINSASSTLNRLKESGAFRSSRPPPGQPNLQFKQQEEAKAAEFRKKRQQALEEKKKRDALAIAKARRAREGLGEVGSGLSGIGVDGKDHTAAKGEGVMVSSDESDSDDEGGLDADLFGAGPKTSKSTRPVRMDAMGAIGLKPEVKPTKVQRAVRSKKDMRARIQPDLGPLHKIVLAWEFFHEGDYPPGSEDWQFKKVSNVFRHVDEYKDTFQPLLTLEAWQAIVRSREEDTSKPYSIKVASRSSVDAFVELSTTVTHADLRDAQLSEGDIILFSTSSKPTSDKDAPHCLSRVDKVRRKGKNVEVIYKVFPHNNSKASSMLKPGAEIYGAKVQSIIPLEREYGAIAGLKYYDLCDEIVKARPSPLLNYSDKQLDSLIANYKVNKAQAKAIKSALDNDAFTLIQGPPGSGKTKTIVAIVGALLSDSLSANQGTTRIITPRGPGQQNGDSMAKKLLVCAPSNAAVDELVMRFKDGVKTTRGAEKKINVLRLGRSEAVNSAVQDVTLDELVNKKLGNSNGDGGARERTQAIMMEHKRVSEALREARDKMDSDQTKGEEKGKLQDEINSLRKRKNELGTQIDNAKDAEGAAGRNQELERKRVQQAIIDESHIICATLSGSGHDLFQFLSVEFETVVVDEAAQCVEMSALIPLKYGCAKCILVGDPKQLPPTVFSKEAARFQYEQSLFVRMQGNHPDAVHLLDTQYRMHPDISSFPSASFYDGRLLDGDGMAPLREREWHKSSLLAPYRFFDVQGQHQAAPKGHSLVNKAEIQTAMALYDRLTQDHRDYDFKNKIGIITPYKSQLRMLRETFANRYGEQITESIEFNTTDAFQGRESEIIIFSCVRASPAGGIGFLQDIRRMNVGLTRAKCSLWVLGNSQSLIRGAWWKKLVEDAQARDVYTTGDIMSMLRQPSSNFPAAGKLAARSKPPAAPAPAPVTNGSNGSASKQTNGSRVNSPKPSDLPMFKTKSEQPRRPSSDRMEGGKVKAEDKIAGIKRERPSSSSSEDKMDIDSKEETAPTIKKQAVNDVRMRSETPRSRTATPGTPGSLGDTSAGAGQERNGEVKKSEDRTQAAMKASIMPQVKPQQMVPAKRKPTNVFMPKKKK</sequence>
<feature type="region of interest" description="Disordered" evidence="8">
    <location>
        <begin position="988"/>
        <end position="1046"/>
    </location>
</feature>
<comment type="similarity">
    <text evidence="2">Belongs to the DNA2/NAM7 helicase family.</text>
</comment>
<dbReference type="CDD" id="cd18808">
    <property type="entry name" value="SF1_C_Upf1"/>
    <property type="match status" value="1"/>
</dbReference>
<dbReference type="EMBL" id="NHZQ01000448">
    <property type="protein sequence ID" value="PSK33483.1"/>
    <property type="molecule type" value="Genomic_DNA"/>
</dbReference>
<dbReference type="InterPro" id="IPR045055">
    <property type="entry name" value="DNA2/NAM7-like"/>
</dbReference>
<feature type="domain" description="DNA2/NAM7 helicase-like C-terminal" evidence="11">
    <location>
        <begin position="1595"/>
        <end position="1791"/>
    </location>
</feature>
<name>A0A2P7YBZ6_9PEZI</name>
<dbReference type="GO" id="GO:0016604">
    <property type="term" value="C:nuclear body"/>
    <property type="evidence" value="ECO:0007669"/>
    <property type="project" value="TreeGrafter"/>
</dbReference>
<feature type="compositionally biased region" description="Acidic residues" evidence="8">
    <location>
        <begin position="1020"/>
        <end position="1030"/>
    </location>
</feature>
<keyword evidence="14" id="KW-1185">Reference proteome</keyword>
<feature type="compositionally biased region" description="Basic residues" evidence="8">
    <location>
        <begin position="2003"/>
        <end position="2017"/>
    </location>
</feature>
<feature type="compositionally biased region" description="Basic and acidic residues" evidence="8">
    <location>
        <begin position="1972"/>
        <end position="1983"/>
    </location>
</feature>
<evidence type="ECO:0000313" key="14">
    <source>
        <dbReference type="Proteomes" id="UP000243723"/>
    </source>
</evidence>
<dbReference type="FunFam" id="3.40.50.300:FF:001152">
    <property type="entry name" value="tRNA-splicing endonuclease, putative"/>
    <property type="match status" value="1"/>
</dbReference>
<dbReference type="FunFam" id="3.40.50.300:FF:000326">
    <property type="entry name" value="P-loop containing nucleoside triphosphate hydrolase"/>
    <property type="match status" value="1"/>
</dbReference>